<sequence>MLAPTFFFPVPLFLCDPCFAFANKRKACGFFSCDFLLRSPEMFQLRLSVFLLLVLSATTSLCPSACVHGAESPTMEEKVKTVTFTDPPHDKVYTATVNVSSIPAHLKLLIESSAGSGGYAFMAHDVLKGINRQPSLELEPLAEDEMRERLQRSVSKHGVTVGKPAIEHMKNMPGAPQTYAAPVEVTQAGDYTVIVSSVRPWAPRDAAGYYVVHIHATD</sequence>
<name>A0A086JH02_TOXGO</name>
<dbReference type="EMBL" id="AHZU02001529">
    <property type="protein sequence ID" value="KFG31420.1"/>
    <property type="molecule type" value="Genomic_DNA"/>
</dbReference>
<reference evidence="2 3" key="1">
    <citation type="submission" date="2014-02" db="EMBL/GenBank/DDBJ databases">
        <authorList>
            <person name="Sibley D."/>
            <person name="Venepally P."/>
            <person name="Karamycheva S."/>
            <person name="Hadjithomas M."/>
            <person name="Khan A."/>
            <person name="Brunk B."/>
            <person name="Roos D."/>
            <person name="Caler E."/>
            <person name="Lorenzi H."/>
        </authorList>
    </citation>
    <scope>NUCLEOTIDE SEQUENCE [LARGE SCALE GENOMIC DNA]</scope>
    <source>
        <strain evidence="2 3">GAB2-2007-GAL-DOM2</strain>
    </source>
</reference>
<keyword evidence="1" id="KW-0732">Signal</keyword>
<protein>
    <recommendedName>
        <fullName evidence="4">Inhibitor of cysteine protease 1</fullName>
    </recommendedName>
</protein>
<accession>A0A086JH02</accession>
<evidence type="ECO:0000256" key="1">
    <source>
        <dbReference type="SAM" id="SignalP"/>
    </source>
</evidence>
<dbReference type="OrthoDB" id="332489at2759"/>
<evidence type="ECO:0000313" key="3">
    <source>
        <dbReference type="Proteomes" id="UP000028837"/>
    </source>
</evidence>
<dbReference type="VEuPathDB" id="ToxoDB:TGDOM2_257380"/>
<dbReference type="Proteomes" id="UP000028837">
    <property type="component" value="Unassembled WGS sequence"/>
</dbReference>
<gene>
    <name evidence="2" type="ORF">TGDOM2_257380</name>
</gene>
<organism evidence="2 3">
    <name type="scientific">Toxoplasma gondii GAB2-2007-GAL-DOM2</name>
    <dbReference type="NCBI Taxonomy" id="1130820"/>
    <lineage>
        <taxon>Eukaryota</taxon>
        <taxon>Sar</taxon>
        <taxon>Alveolata</taxon>
        <taxon>Apicomplexa</taxon>
        <taxon>Conoidasida</taxon>
        <taxon>Coccidia</taxon>
        <taxon>Eucoccidiorida</taxon>
        <taxon>Eimeriorina</taxon>
        <taxon>Sarcocystidae</taxon>
        <taxon>Toxoplasma</taxon>
    </lineage>
</organism>
<proteinExistence type="predicted"/>
<feature type="chain" id="PRO_5001808289" description="Inhibitor of cysteine protease 1" evidence="1">
    <location>
        <begin position="21"/>
        <end position="218"/>
    </location>
</feature>
<evidence type="ECO:0008006" key="4">
    <source>
        <dbReference type="Google" id="ProtNLM"/>
    </source>
</evidence>
<dbReference type="AlphaFoldDB" id="A0A086JH02"/>
<comment type="caution">
    <text evidence="2">The sequence shown here is derived from an EMBL/GenBank/DDBJ whole genome shotgun (WGS) entry which is preliminary data.</text>
</comment>
<evidence type="ECO:0000313" key="2">
    <source>
        <dbReference type="EMBL" id="KFG31420.1"/>
    </source>
</evidence>
<feature type="signal peptide" evidence="1">
    <location>
        <begin position="1"/>
        <end position="20"/>
    </location>
</feature>